<proteinExistence type="predicted"/>
<evidence type="ECO:0000313" key="1">
    <source>
        <dbReference type="EMBL" id="TFE01626.1"/>
    </source>
</evidence>
<gene>
    <name evidence="1" type="ORF">E2626_08630</name>
</gene>
<organism evidence="1 2">
    <name type="scientific">Jeotgalibacillus salarius</name>
    <dbReference type="NCBI Taxonomy" id="546023"/>
    <lineage>
        <taxon>Bacteria</taxon>
        <taxon>Bacillati</taxon>
        <taxon>Bacillota</taxon>
        <taxon>Bacilli</taxon>
        <taxon>Bacillales</taxon>
        <taxon>Caryophanaceae</taxon>
        <taxon>Jeotgalibacillus</taxon>
    </lineage>
</organism>
<accession>A0A4Y8LG53</accession>
<comment type="caution">
    <text evidence="1">The sequence shown here is derived from an EMBL/GenBank/DDBJ whole genome shotgun (WGS) entry which is preliminary data.</text>
</comment>
<keyword evidence="2" id="KW-1185">Reference proteome</keyword>
<reference evidence="1 2" key="1">
    <citation type="submission" date="2019-03" db="EMBL/GenBank/DDBJ databases">
        <authorList>
            <person name="Yang Y."/>
        </authorList>
    </citation>
    <scope>NUCLEOTIDE SEQUENCE [LARGE SCALE GENOMIC DNA]</scope>
    <source>
        <strain evidence="1 2">ASL-1</strain>
    </source>
</reference>
<dbReference type="AlphaFoldDB" id="A0A4Y8LG53"/>
<dbReference type="RefSeq" id="WP_134381342.1">
    <property type="nucleotide sequence ID" value="NZ_SORX01000004.1"/>
</dbReference>
<protein>
    <submittedName>
        <fullName evidence="1">Uncharacterized protein</fullName>
    </submittedName>
</protein>
<sequence>MRDKNLKQMEFEIADSKGTSYRTIVNFEEMNTRRTGMLNYRKIDFKPVSMSEIERDKLKKKLSYLKIETLQHHKSLQEEKPDLFWQVVITTDDDVVREIGAGQLPEEWENLFRLLP</sequence>
<name>A0A4Y8LG53_9BACL</name>
<dbReference type="OrthoDB" id="4979632at2"/>
<dbReference type="Proteomes" id="UP000297776">
    <property type="component" value="Unassembled WGS sequence"/>
</dbReference>
<dbReference type="EMBL" id="SORX01000004">
    <property type="protein sequence ID" value="TFE01626.1"/>
    <property type="molecule type" value="Genomic_DNA"/>
</dbReference>
<evidence type="ECO:0000313" key="2">
    <source>
        <dbReference type="Proteomes" id="UP000297776"/>
    </source>
</evidence>